<protein>
    <submittedName>
        <fullName evidence="2">DUF5329 domain-containing protein</fullName>
    </submittedName>
</protein>
<reference evidence="2" key="2">
    <citation type="submission" date="2023-01" db="EMBL/GenBank/DDBJ databases">
        <title>Gilvimarinus xylanilyticus HB14 isolated from Caulerpa lentillifera aquaculture base in Hainan, China.</title>
        <authorList>
            <person name="Zhang Y.-J."/>
        </authorList>
    </citation>
    <scope>NUCLEOTIDE SEQUENCE</scope>
    <source>
        <strain evidence="2">HB14</strain>
    </source>
</reference>
<reference evidence="2" key="1">
    <citation type="submission" date="2022-05" db="EMBL/GenBank/DDBJ databases">
        <authorList>
            <person name="Sun H.-N."/>
        </authorList>
    </citation>
    <scope>NUCLEOTIDE SEQUENCE</scope>
    <source>
        <strain evidence="2">HB14</strain>
    </source>
</reference>
<dbReference type="AlphaFoldDB" id="A0A9X2HZ89"/>
<dbReference type="Proteomes" id="UP001139319">
    <property type="component" value="Unassembled WGS sequence"/>
</dbReference>
<gene>
    <name evidence="2" type="ORF">M6D89_10945</name>
</gene>
<accession>A0A9X2HZ89</accession>
<organism evidence="2 3">
    <name type="scientific">Gilvimarinus xylanilyticus</name>
    <dbReference type="NCBI Taxonomy" id="2944139"/>
    <lineage>
        <taxon>Bacteria</taxon>
        <taxon>Pseudomonadati</taxon>
        <taxon>Pseudomonadota</taxon>
        <taxon>Gammaproteobacteria</taxon>
        <taxon>Cellvibrionales</taxon>
        <taxon>Cellvibrionaceae</taxon>
        <taxon>Gilvimarinus</taxon>
    </lineage>
</organism>
<feature type="chain" id="PRO_5040920782" evidence="1">
    <location>
        <begin position="21"/>
        <end position="121"/>
    </location>
</feature>
<evidence type="ECO:0000313" key="2">
    <source>
        <dbReference type="EMBL" id="MCP8899814.1"/>
    </source>
</evidence>
<name>A0A9X2HZ89_9GAMM</name>
<dbReference type="RefSeq" id="WP_253968112.1">
    <property type="nucleotide sequence ID" value="NZ_JAMFTH010000003.1"/>
</dbReference>
<comment type="caution">
    <text evidence="2">The sequence shown here is derived from an EMBL/GenBank/DDBJ whole genome shotgun (WGS) entry which is preliminary data.</text>
</comment>
<evidence type="ECO:0000313" key="3">
    <source>
        <dbReference type="Proteomes" id="UP001139319"/>
    </source>
</evidence>
<keyword evidence="3" id="KW-1185">Reference proteome</keyword>
<evidence type="ECO:0000256" key="1">
    <source>
        <dbReference type="SAM" id="SignalP"/>
    </source>
</evidence>
<sequence length="121" mass="13669">MLPKISVLVMALVISVSALAAERDEKEIQYLIDYVADSGITFVRNGSEHSAIAAADHLQMKYERAGRYAKTAEDFIDNLASKSSITRRPYKVILSDGTRLNAEDWLYRALERYREELAPES</sequence>
<dbReference type="InterPro" id="IPR035242">
    <property type="entry name" value="DUF5329"/>
</dbReference>
<keyword evidence="1" id="KW-0732">Signal</keyword>
<proteinExistence type="predicted"/>
<dbReference type="EMBL" id="JAMFTH010000003">
    <property type="protein sequence ID" value="MCP8899814.1"/>
    <property type="molecule type" value="Genomic_DNA"/>
</dbReference>
<dbReference type="Pfam" id="PF17263">
    <property type="entry name" value="DUF5329"/>
    <property type="match status" value="1"/>
</dbReference>
<feature type="signal peptide" evidence="1">
    <location>
        <begin position="1"/>
        <end position="20"/>
    </location>
</feature>